<evidence type="ECO:0000313" key="3">
    <source>
        <dbReference type="Proteomes" id="UP000030564"/>
    </source>
</evidence>
<accession>A0A0A6DAP2</accession>
<gene>
    <name evidence="2" type="ORF">NZ35_12850</name>
</gene>
<comment type="caution">
    <text evidence="2">The sequence shown here is derived from an EMBL/GenBank/DDBJ whole genome shotgun (WGS) entry which is preliminary data.</text>
</comment>
<dbReference type="Proteomes" id="UP000030564">
    <property type="component" value="Unassembled WGS sequence"/>
</dbReference>
<evidence type="ECO:0000256" key="1">
    <source>
        <dbReference type="SAM" id="MobiDB-lite"/>
    </source>
</evidence>
<protein>
    <submittedName>
        <fullName evidence="2">Uncharacterized protein</fullName>
    </submittedName>
</protein>
<name>A0A0A6DAP2_9PSED</name>
<sequence length="1722" mass="186413">MESDGIEKNNINEGLGDKCDANSLQEGGNHASLMTVLKVEYKSLLIKWTAMIQVLYSWNSMGTQFTCRPIRYAAQNNGRSDGRIYLGFRSAEKWLNDRVTNSAIQDGQWHDISGGGSIAGNSEFAILRFKYIYKLPGLPDMTAESEQLVLFTLNPPMIFNPGVVWDPRPEVNGFGIPGAVVKLYQQDFYEALLGTGEVGSEGRWTAPLTKSLSMTERFTLTASQTVEGTPSRWSVPASFAVLFAPEITAVVVNSDRTLSVSGKGGFKDAKIEIWLEDKSKGIQFTTPVGSDGNWLGRSSIAFDPGEYLITARQIGKVSGQGSGWADSKVAKVIPGPLVIEFPPNPGTSKQVLKINGVWPENAIVQILRDDDTPVSGNFNESTRTFTPSHEWDPGLTPLRGIQIVGGLSSEPSRRVNVSARPPRPIIVEPPRPVAARQVLTIQSVLPNAHVLTMTTEQGVRVAGEFTGEGTTRSFTPAADWTVTTRVRVVQALDNVPSEPSFLITLWVSLFITPPDDPAAADEVLTINFVSPAAYKCEIYRHGGPVIEGRFTGTGTTRTFSPRYGWPLGRTTVFAMQSLNPGSDQSNQVTIVVRPPQLAIGDPPDLVDNRYRPFLIVNESVPYDLTMLTAHSDPVPGYFTNESPRRFVSESLWAGGTHAIMVVHSVDHVDSTPSKVVYLKVIPRTPGIDSPPYRAEPRQPLTITNVESGADILKMFTEDGTPVKGEFTGSDAVRTFIPIVDWTGITNVRVVQTVEGIDSNQSWLVAIHAKPSQPRIEAPLYPAAPRQELTISGVSSASVTLKMYTADNKEVEGSFSPSGTTRTFIPANDWVFGRTPVKVTQSKSGIESDPSDFVTVVVPPPKLLIEQPPKPVAPNQQLNVTGVVSGIVTLRMSTEEGVTVDGKFTDQGFFHCFTPAVDWVGTTKVKAEQTVADVSSEPSDLVTIEVTARPPSPVICQPLPQTSHLASVTVEGTCEAGATVGVQDASGNVLEGEVSYDQMRWSFKSLWLPGQQKIKAMQSLDGLTSDATDVLEFYIKPAKAGIEPPPPPVASKQPLNITDVAPGPVTLKMLTDDVDLVAGDFTGSGAERTFIPDAEWLSGENTVYVIQSVNGVDSDPSDTCTFTVEVADRPDPPRFQQPQRGGGTSRYPTIQVVGLPGALHTVRLVGGDTLCEDTADADGILEFTVVNPLVPGRNELEGKQASNGLDSEFSKSHPFTVHAPPATPVIQVPNANGNASRRPRIRGDGETGGQIVLRHVAEPEPPFACIDGSSTWDWRAEEDWDLKTYEIQAQQIVDGDCSEWTQSHRFHVVESLYGIGDAIPVLGTPVVGTGQSVVLRVQVISADTRMAVEGVQVQWRHNGEQEVLEETKTDFKGWTQYAYTPETVGKREILADITQANAGVVMTETYEVNAVLQDAWAKEAELYLDGQRVDLAASDFVLSRGRVEAYKLELKVNKGSALPGSTVTLKNLWGATERGLTFVPDLETPQVIKQGLSVHWYIFAEKASGGIFGLNLTSSVLPDWQLPGRVEAHITEMVDVAFDSFAQVFGDGPAYPCLGATHTVTVKPRQPGPLIGQNVTLALSDGAAELGVVVSPDTPQALGTEGVSWTMSCVDSHKNGDFAVWLKVQAWNSESAALPMVLGHNKVRITEKYGPKDEAGGWGRYGIRAASTFTEQPAGDVSVTVHFPGGQPTLRKTGQDGWLYVRYDGDIPTLSIDNRYDGSTAKP</sequence>
<dbReference type="EMBL" id="JSFK01000009">
    <property type="protein sequence ID" value="KHA72853.1"/>
    <property type="molecule type" value="Genomic_DNA"/>
</dbReference>
<feature type="region of interest" description="Disordered" evidence="1">
    <location>
        <begin position="1217"/>
        <end position="1243"/>
    </location>
</feature>
<dbReference type="PATRIC" id="fig|587753.9.peg.5860"/>
<reference evidence="2 3" key="1">
    <citation type="submission" date="2014-10" db="EMBL/GenBank/DDBJ databases">
        <title>Draft genome sequence of Pseudomonas chlororaphis EA105.</title>
        <authorList>
            <person name="McCully L.M."/>
            <person name="Bitzer A.S."/>
            <person name="Spence C."/>
            <person name="Bais H."/>
            <person name="Silby M.W."/>
        </authorList>
    </citation>
    <scope>NUCLEOTIDE SEQUENCE [LARGE SCALE GENOMIC DNA]</scope>
    <source>
        <strain evidence="2 3">EA105</strain>
    </source>
</reference>
<evidence type="ECO:0000313" key="2">
    <source>
        <dbReference type="EMBL" id="KHA72853.1"/>
    </source>
</evidence>
<organism evidence="2 3">
    <name type="scientific">Pseudomonas chlororaphis</name>
    <dbReference type="NCBI Taxonomy" id="587753"/>
    <lineage>
        <taxon>Bacteria</taxon>
        <taxon>Pseudomonadati</taxon>
        <taxon>Pseudomonadota</taxon>
        <taxon>Gammaproteobacteria</taxon>
        <taxon>Pseudomonadales</taxon>
        <taxon>Pseudomonadaceae</taxon>
        <taxon>Pseudomonas</taxon>
    </lineage>
</organism>
<dbReference type="OrthoDB" id="7032088at2"/>
<proteinExistence type="predicted"/>
<feature type="region of interest" description="Disordered" evidence="1">
    <location>
        <begin position="1126"/>
        <end position="1145"/>
    </location>
</feature>